<dbReference type="InterPro" id="IPR001247">
    <property type="entry name" value="ExoRNase_PH_dom1"/>
</dbReference>
<dbReference type="GO" id="GO:0005730">
    <property type="term" value="C:nucleolus"/>
    <property type="evidence" value="ECO:0007669"/>
    <property type="project" value="UniProtKB-SubCell"/>
</dbReference>
<comment type="subcellular location">
    <subcellularLocation>
        <location evidence="1">Cytoplasm</location>
    </subcellularLocation>
    <subcellularLocation>
        <location evidence="2">Nucleus</location>
        <location evidence="2">Nucleolus</location>
    </subcellularLocation>
</comment>
<accession>A0A0L0VSL2</accession>
<keyword evidence="6" id="KW-0271">Exosome</keyword>
<evidence type="ECO:0000256" key="1">
    <source>
        <dbReference type="ARBA" id="ARBA00004496"/>
    </source>
</evidence>
<comment type="caution">
    <text evidence="12">The sequence shown here is derived from an EMBL/GenBank/DDBJ whole genome shotgun (WGS) entry which is preliminary data.</text>
</comment>
<dbReference type="GO" id="GO:0000177">
    <property type="term" value="C:cytoplasmic exosome (RNase complex)"/>
    <property type="evidence" value="ECO:0007669"/>
    <property type="project" value="TreeGrafter"/>
</dbReference>
<dbReference type="GO" id="GO:0034476">
    <property type="term" value="P:U5 snRNA 3'-end processing"/>
    <property type="evidence" value="ECO:0007669"/>
    <property type="project" value="TreeGrafter"/>
</dbReference>
<evidence type="ECO:0000256" key="5">
    <source>
        <dbReference type="ARBA" id="ARBA00022552"/>
    </source>
</evidence>
<dbReference type="OrthoDB" id="45882at2759"/>
<keyword evidence="4" id="KW-0963">Cytoplasm</keyword>
<dbReference type="GO" id="GO:0034473">
    <property type="term" value="P:U1 snRNA 3'-end processing"/>
    <property type="evidence" value="ECO:0007669"/>
    <property type="project" value="TreeGrafter"/>
</dbReference>
<evidence type="ECO:0000256" key="6">
    <source>
        <dbReference type="ARBA" id="ARBA00022835"/>
    </source>
</evidence>
<dbReference type="AlphaFoldDB" id="A0A0L0VSL2"/>
<dbReference type="GO" id="GO:0071035">
    <property type="term" value="P:nuclear polyadenylation-dependent rRNA catabolic process"/>
    <property type="evidence" value="ECO:0007669"/>
    <property type="project" value="TreeGrafter"/>
</dbReference>
<dbReference type="Pfam" id="PF01138">
    <property type="entry name" value="RNase_PH"/>
    <property type="match status" value="1"/>
</dbReference>
<dbReference type="PANTHER" id="PTHR11097:SF9">
    <property type="entry name" value="EXOSOME COMPLEX COMPONENT RRP43"/>
    <property type="match status" value="1"/>
</dbReference>
<keyword evidence="8" id="KW-0539">Nucleus</keyword>
<dbReference type="EMBL" id="AJIL01000492">
    <property type="protein sequence ID" value="KNE89131.1"/>
    <property type="molecule type" value="Genomic_DNA"/>
</dbReference>
<evidence type="ECO:0000256" key="4">
    <source>
        <dbReference type="ARBA" id="ARBA00022490"/>
    </source>
</evidence>
<dbReference type="EMBL" id="AJIL01000024">
    <property type="protein sequence ID" value="KNF02278.1"/>
    <property type="molecule type" value="Genomic_DNA"/>
</dbReference>
<protein>
    <recommendedName>
        <fullName evidence="9">Ribosomal RNA-processing protein 43</fullName>
    </recommendedName>
</protein>
<dbReference type="GO" id="GO:0035925">
    <property type="term" value="F:mRNA 3'-UTR AU-rich region binding"/>
    <property type="evidence" value="ECO:0007669"/>
    <property type="project" value="TreeGrafter"/>
</dbReference>
<organism evidence="12 13">
    <name type="scientific">Puccinia striiformis f. sp. tritici PST-78</name>
    <dbReference type="NCBI Taxonomy" id="1165861"/>
    <lineage>
        <taxon>Eukaryota</taxon>
        <taxon>Fungi</taxon>
        <taxon>Dikarya</taxon>
        <taxon>Basidiomycota</taxon>
        <taxon>Pucciniomycotina</taxon>
        <taxon>Pucciniomycetes</taxon>
        <taxon>Pucciniales</taxon>
        <taxon>Pucciniaceae</taxon>
        <taxon>Puccinia</taxon>
    </lineage>
</organism>
<dbReference type="GO" id="GO:0071038">
    <property type="term" value="P:TRAMP-dependent tRNA surveillance pathway"/>
    <property type="evidence" value="ECO:0007669"/>
    <property type="project" value="TreeGrafter"/>
</dbReference>
<dbReference type="InterPro" id="IPR050590">
    <property type="entry name" value="Exosome_comp_Rrp42_subfam"/>
</dbReference>
<gene>
    <name evidence="12" type="ORF">PSTG_04486</name>
    <name evidence="11" type="ORF">PSTG_17410</name>
</gene>
<dbReference type="GO" id="GO:0034475">
    <property type="term" value="P:U4 snRNA 3'-end processing"/>
    <property type="evidence" value="ECO:0007669"/>
    <property type="project" value="TreeGrafter"/>
</dbReference>
<evidence type="ECO:0000313" key="12">
    <source>
        <dbReference type="EMBL" id="KNF02278.1"/>
    </source>
</evidence>
<evidence type="ECO:0000256" key="7">
    <source>
        <dbReference type="ARBA" id="ARBA00022884"/>
    </source>
</evidence>
<comment type="similarity">
    <text evidence="3">Belongs to the RNase PH family.</text>
</comment>
<dbReference type="GO" id="GO:0000176">
    <property type="term" value="C:nuclear exosome (RNase complex)"/>
    <property type="evidence" value="ECO:0007669"/>
    <property type="project" value="UniProtKB-ARBA"/>
</dbReference>
<dbReference type="GO" id="GO:0000467">
    <property type="term" value="P:exonucleolytic trimming to generate mature 3'-end of 5.8S rRNA from tricistronic rRNA transcript (SSU-rRNA, 5.8S rRNA, LSU-rRNA)"/>
    <property type="evidence" value="ECO:0007669"/>
    <property type="project" value="TreeGrafter"/>
</dbReference>
<evidence type="ECO:0000256" key="3">
    <source>
        <dbReference type="ARBA" id="ARBA00006678"/>
    </source>
</evidence>
<dbReference type="InterPro" id="IPR027408">
    <property type="entry name" value="PNPase/RNase_PH_dom_sf"/>
</dbReference>
<dbReference type="PANTHER" id="PTHR11097">
    <property type="entry name" value="EXOSOME COMPLEX EXONUCLEASE RIBOSOMAL RNA PROCESSING PROTEIN"/>
    <property type="match status" value="1"/>
</dbReference>
<dbReference type="Proteomes" id="UP000054564">
    <property type="component" value="Unassembled WGS sequence"/>
</dbReference>
<dbReference type="Gene3D" id="3.30.230.70">
    <property type="entry name" value="GHMP Kinase, N-terminal domain"/>
    <property type="match status" value="1"/>
</dbReference>
<evidence type="ECO:0000259" key="10">
    <source>
        <dbReference type="Pfam" id="PF01138"/>
    </source>
</evidence>
<reference evidence="13" key="2">
    <citation type="submission" date="2014-03" db="EMBL/GenBank/DDBJ databases">
        <title>The Genome Sequence of Puccinia striiformis f. sp. tritici PST-78.</title>
        <authorList>
            <consortium name="The Broad Institute Genome Sequencing Platform"/>
            <person name="Cuomo C."/>
            <person name="Hulbert S."/>
            <person name="Chen X."/>
            <person name="Walker B."/>
            <person name="Young S.K."/>
            <person name="Zeng Q."/>
            <person name="Gargeya S."/>
            <person name="Fitzgerald M."/>
            <person name="Haas B."/>
            <person name="Abouelleil A."/>
            <person name="Alvarado L."/>
            <person name="Arachchi H.M."/>
            <person name="Berlin A.M."/>
            <person name="Chapman S.B."/>
            <person name="Goldberg J."/>
            <person name="Griggs A."/>
            <person name="Gujja S."/>
            <person name="Hansen M."/>
            <person name="Howarth C."/>
            <person name="Imamovic A."/>
            <person name="Larimer J."/>
            <person name="McCowan C."/>
            <person name="Montmayeur A."/>
            <person name="Murphy C."/>
            <person name="Neiman D."/>
            <person name="Pearson M."/>
            <person name="Priest M."/>
            <person name="Roberts A."/>
            <person name="Saif S."/>
            <person name="Shea T."/>
            <person name="Sisk P."/>
            <person name="Sykes S."/>
            <person name="Wortman J."/>
            <person name="Nusbaum C."/>
            <person name="Birren B."/>
        </authorList>
    </citation>
    <scope>NUCLEOTIDE SEQUENCE [LARGE SCALE GENOMIC DNA]</scope>
    <source>
        <strain evidence="13">race PST-78</strain>
    </source>
</reference>
<reference evidence="12" key="1">
    <citation type="submission" date="2014-03" db="EMBL/GenBank/DDBJ databases">
        <title>Cloning and expression analysis of gamma-glutamylcysteines synthetase in perennial ryegrass.</title>
        <authorList>
            <person name="Wei S."/>
            <person name="Sun Z."/>
        </authorList>
    </citation>
    <scope>NUCLEOTIDE SEQUENCE</scope>
    <source>
        <strain evidence="12">Race PST-78</strain>
    </source>
</reference>
<feature type="domain" description="Exoribonuclease phosphorolytic" evidence="10">
    <location>
        <begin position="39"/>
        <end position="163"/>
    </location>
</feature>
<keyword evidence="5" id="KW-0698">rRNA processing</keyword>
<dbReference type="SUPFAM" id="SSF54211">
    <property type="entry name" value="Ribosomal protein S5 domain 2-like"/>
    <property type="match status" value="1"/>
</dbReference>
<proteinExistence type="inferred from homology"/>
<evidence type="ECO:0000256" key="8">
    <source>
        <dbReference type="ARBA" id="ARBA00023242"/>
    </source>
</evidence>
<dbReference type="InterPro" id="IPR020568">
    <property type="entry name" value="Ribosomal_Su5_D2-typ_SF"/>
</dbReference>
<keyword evidence="13" id="KW-1185">Reference proteome</keyword>
<evidence type="ECO:0000256" key="9">
    <source>
        <dbReference type="ARBA" id="ARBA00030617"/>
    </source>
</evidence>
<dbReference type="GO" id="GO:0016075">
    <property type="term" value="P:rRNA catabolic process"/>
    <property type="evidence" value="ECO:0007669"/>
    <property type="project" value="TreeGrafter"/>
</dbReference>
<evidence type="ECO:0000313" key="13">
    <source>
        <dbReference type="Proteomes" id="UP000054564"/>
    </source>
</evidence>
<sequence length="269" mass="29955">MEFSVDQITRLQPNLISKTRTDGRAALQARTSQSHSAGITSAHGSTIYSIGNTSVVCAIKLEIATPESSKPNQGFIVPNIDLGPMCSPKYRSGPPNDESQILSSRLKDILTSSGFLSLDSLVIHPNKFVWVIYIDIVCLSNDGNLFDAIFNSTFNTLKTVKIPRVKFDQDRNQVILSDPSKPDLIPLEIKDVLKAYSFAIFNQEKIWIDPTGFEEDTLCPGILHLIIDQDYQFRYVNYLAPSSSINHEDSPIIFSDMLRKCLDLVKGSL</sequence>
<keyword evidence="7" id="KW-0694">RNA-binding</keyword>
<dbReference type="GO" id="GO:0071028">
    <property type="term" value="P:nuclear mRNA surveillance"/>
    <property type="evidence" value="ECO:0007669"/>
    <property type="project" value="TreeGrafter"/>
</dbReference>
<evidence type="ECO:0000256" key="2">
    <source>
        <dbReference type="ARBA" id="ARBA00004604"/>
    </source>
</evidence>
<dbReference type="STRING" id="1165861.A0A0L0VSL2"/>
<evidence type="ECO:0000313" key="11">
    <source>
        <dbReference type="EMBL" id="KNE89131.1"/>
    </source>
</evidence>
<name>A0A0L0VSL2_9BASI</name>